<proteinExistence type="predicted"/>
<dbReference type="Proteomes" id="UP000006038">
    <property type="component" value="Chromosome 5"/>
</dbReference>
<dbReference type="HOGENOM" id="CLU_2188017_0_0_1"/>
<accession>J3M6D8</accession>
<reference evidence="2" key="2">
    <citation type="submission" date="2013-04" db="UniProtKB">
        <authorList>
            <consortium name="EnsemblPlants"/>
        </authorList>
    </citation>
    <scope>IDENTIFICATION</scope>
</reference>
<evidence type="ECO:0000313" key="2">
    <source>
        <dbReference type="EnsemblPlants" id="OB05G21620.1"/>
    </source>
</evidence>
<protein>
    <submittedName>
        <fullName evidence="2">Uncharacterized protein</fullName>
    </submittedName>
</protein>
<sequence length="109" mass="11905">MAERRWQRPSLMPMAPTVATLLAVGQSRSINEQGNNERKLQPRSRGGRRWQRPSLMPMAPTVATLLAVGQSRSINEQGCSSIADSAGGSLSSFRCMVEEKGAAKKTRFS</sequence>
<feature type="region of interest" description="Disordered" evidence="1">
    <location>
        <begin position="27"/>
        <end position="53"/>
    </location>
</feature>
<feature type="compositionally biased region" description="Basic residues" evidence="1">
    <location>
        <begin position="41"/>
        <end position="51"/>
    </location>
</feature>
<organism evidence="2">
    <name type="scientific">Oryza brachyantha</name>
    <name type="common">malo sina</name>
    <dbReference type="NCBI Taxonomy" id="4533"/>
    <lineage>
        <taxon>Eukaryota</taxon>
        <taxon>Viridiplantae</taxon>
        <taxon>Streptophyta</taxon>
        <taxon>Embryophyta</taxon>
        <taxon>Tracheophyta</taxon>
        <taxon>Spermatophyta</taxon>
        <taxon>Magnoliopsida</taxon>
        <taxon>Liliopsida</taxon>
        <taxon>Poales</taxon>
        <taxon>Poaceae</taxon>
        <taxon>BOP clade</taxon>
        <taxon>Oryzoideae</taxon>
        <taxon>Oryzeae</taxon>
        <taxon>Oryzinae</taxon>
        <taxon>Oryza</taxon>
    </lineage>
</organism>
<name>J3M6D8_ORYBR</name>
<dbReference type="AlphaFoldDB" id="J3M6D8"/>
<evidence type="ECO:0000313" key="3">
    <source>
        <dbReference type="Proteomes" id="UP000006038"/>
    </source>
</evidence>
<dbReference type="Gramene" id="OB05G21620.1">
    <property type="protein sequence ID" value="OB05G21620.1"/>
    <property type="gene ID" value="OB05G21620"/>
</dbReference>
<keyword evidence="3" id="KW-1185">Reference proteome</keyword>
<dbReference type="EnsemblPlants" id="OB05G21620.1">
    <property type="protein sequence ID" value="OB05G21620.1"/>
    <property type="gene ID" value="OB05G21620"/>
</dbReference>
<reference evidence="2" key="1">
    <citation type="journal article" date="2013" name="Nat. Commun.">
        <title>Whole-genome sequencing of Oryza brachyantha reveals mechanisms underlying Oryza genome evolution.</title>
        <authorList>
            <person name="Chen J."/>
            <person name="Huang Q."/>
            <person name="Gao D."/>
            <person name="Wang J."/>
            <person name="Lang Y."/>
            <person name="Liu T."/>
            <person name="Li B."/>
            <person name="Bai Z."/>
            <person name="Luis Goicoechea J."/>
            <person name="Liang C."/>
            <person name="Chen C."/>
            <person name="Zhang W."/>
            <person name="Sun S."/>
            <person name="Liao Y."/>
            <person name="Zhang X."/>
            <person name="Yang L."/>
            <person name="Song C."/>
            <person name="Wang M."/>
            <person name="Shi J."/>
            <person name="Liu G."/>
            <person name="Liu J."/>
            <person name="Zhou H."/>
            <person name="Zhou W."/>
            <person name="Yu Q."/>
            <person name="An N."/>
            <person name="Chen Y."/>
            <person name="Cai Q."/>
            <person name="Wang B."/>
            <person name="Liu B."/>
            <person name="Min J."/>
            <person name="Huang Y."/>
            <person name="Wu H."/>
            <person name="Li Z."/>
            <person name="Zhang Y."/>
            <person name="Yin Y."/>
            <person name="Song W."/>
            <person name="Jiang J."/>
            <person name="Jackson S.A."/>
            <person name="Wing R.A."/>
            <person name="Wang J."/>
            <person name="Chen M."/>
        </authorList>
    </citation>
    <scope>NUCLEOTIDE SEQUENCE [LARGE SCALE GENOMIC DNA]</scope>
    <source>
        <strain evidence="2">cv. IRGC 101232</strain>
    </source>
</reference>
<evidence type="ECO:0000256" key="1">
    <source>
        <dbReference type="SAM" id="MobiDB-lite"/>
    </source>
</evidence>